<dbReference type="InterPro" id="IPR050557">
    <property type="entry name" value="RTX_toxin/Mannuronan_C5-epim"/>
</dbReference>
<dbReference type="Pfam" id="PF00353">
    <property type="entry name" value="HemolysinCabind"/>
    <property type="match status" value="11"/>
</dbReference>
<dbReference type="Gene3D" id="2.60.120.200">
    <property type="match status" value="1"/>
</dbReference>
<dbReference type="InterPro" id="IPR018511">
    <property type="entry name" value="Hemolysin-typ_Ca-bd_CS"/>
</dbReference>
<feature type="compositionally biased region" description="Gly residues" evidence="3">
    <location>
        <begin position="258"/>
        <end position="271"/>
    </location>
</feature>
<dbReference type="PRINTS" id="PR00313">
    <property type="entry name" value="CABNDNGRPT"/>
</dbReference>
<evidence type="ECO:0000313" key="4">
    <source>
        <dbReference type="EMBL" id="PJK30667.1"/>
    </source>
</evidence>
<evidence type="ECO:0000256" key="1">
    <source>
        <dbReference type="ARBA" id="ARBA00004613"/>
    </source>
</evidence>
<dbReference type="PANTHER" id="PTHR38340:SF1">
    <property type="entry name" value="S-LAYER PROTEIN"/>
    <property type="match status" value="1"/>
</dbReference>
<reference evidence="4 5" key="1">
    <citation type="submission" date="2017-11" db="EMBL/GenBank/DDBJ databases">
        <title>Draft genome sequence of Rhizobiales bacterium SY3-13.</title>
        <authorList>
            <person name="Sun C."/>
        </authorList>
    </citation>
    <scope>NUCLEOTIDE SEQUENCE [LARGE SCALE GENOMIC DNA]</scope>
    <source>
        <strain evidence="4 5">SY3-13</strain>
    </source>
</reference>
<dbReference type="EMBL" id="PHIG01000022">
    <property type="protein sequence ID" value="PJK30667.1"/>
    <property type="molecule type" value="Genomic_DNA"/>
</dbReference>
<dbReference type="Pfam" id="PF13385">
    <property type="entry name" value="Laminin_G_3"/>
    <property type="match status" value="1"/>
</dbReference>
<name>A0A2M9G4L7_9PROT</name>
<keyword evidence="2" id="KW-0964">Secreted</keyword>
<evidence type="ECO:0000313" key="5">
    <source>
        <dbReference type="Proteomes" id="UP000229498"/>
    </source>
</evidence>
<keyword evidence="5" id="KW-1185">Reference proteome</keyword>
<feature type="non-terminal residue" evidence="4">
    <location>
        <position position="1065"/>
    </location>
</feature>
<dbReference type="RefSeq" id="WP_341476036.1">
    <property type="nucleotide sequence ID" value="NZ_PHIG01000022.1"/>
</dbReference>
<proteinExistence type="predicted"/>
<organism evidence="4 5">
    <name type="scientific">Minwuia thermotolerans</name>
    <dbReference type="NCBI Taxonomy" id="2056226"/>
    <lineage>
        <taxon>Bacteria</taxon>
        <taxon>Pseudomonadati</taxon>
        <taxon>Pseudomonadota</taxon>
        <taxon>Alphaproteobacteria</taxon>
        <taxon>Minwuiales</taxon>
        <taxon>Minwuiaceae</taxon>
        <taxon>Minwuia</taxon>
    </lineage>
</organism>
<feature type="region of interest" description="Disordered" evidence="3">
    <location>
        <begin position="258"/>
        <end position="288"/>
    </location>
</feature>
<dbReference type="Proteomes" id="UP000229498">
    <property type="component" value="Unassembled WGS sequence"/>
</dbReference>
<evidence type="ECO:0008006" key="6">
    <source>
        <dbReference type="Google" id="ProtNLM"/>
    </source>
</evidence>
<dbReference type="InterPro" id="IPR013320">
    <property type="entry name" value="ConA-like_dom_sf"/>
</dbReference>
<feature type="non-terminal residue" evidence="4">
    <location>
        <position position="1"/>
    </location>
</feature>
<gene>
    <name evidence="4" type="ORF">CVT23_05610</name>
</gene>
<accession>A0A2M9G4L7</accession>
<comment type="caution">
    <text evidence="4">The sequence shown here is derived from an EMBL/GenBank/DDBJ whole genome shotgun (WGS) entry which is preliminary data.</text>
</comment>
<dbReference type="AlphaFoldDB" id="A0A2M9G4L7"/>
<evidence type="ECO:0000256" key="3">
    <source>
        <dbReference type="SAM" id="MobiDB-lite"/>
    </source>
</evidence>
<dbReference type="GO" id="GO:0005509">
    <property type="term" value="F:calcium ion binding"/>
    <property type="evidence" value="ECO:0007669"/>
    <property type="project" value="InterPro"/>
</dbReference>
<dbReference type="InterPro" id="IPR001343">
    <property type="entry name" value="Hemolysn_Ca-bd"/>
</dbReference>
<protein>
    <recommendedName>
        <fullName evidence="6">LamG-like jellyroll fold domain-containing protein</fullName>
    </recommendedName>
</protein>
<comment type="subcellular location">
    <subcellularLocation>
        <location evidence="1">Secreted</location>
    </subcellularLocation>
</comment>
<dbReference type="GO" id="GO:0005576">
    <property type="term" value="C:extracellular region"/>
    <property type="evidence" value="ECO:0007669"/>
    <property type="project" value="UniProtKB-SubCell"/>
</dbReference>
<dbReference type="SUPFAM" id="SSF51120">
    <property type="entry name" value="beta-Roll"/>
    <property type="match status" value="4"/>
</dbReference>
<sequence>FVIDTTRLDGNDTLDGGADTDDLRVSGGGDITADQLANTSNFERLTLVSDLETTVELRDNTLRNSGNVIVDASALAAATSFLLIDAALKTDAAIELIGGGSEDVAFGTSLDDTLAGNADQDALFGNDGNDIIDGGADSDLVDGGAGNDAIAGGAGQDALVGGLGDDTLDGGADLDVVDFTDAGSAVTVDLTAGTASGEGADVLADIEAVLGSAQADDLTANAGSAEGALFGGAGGDTLTGTAGNEGLFGQLGDDSAEGGAGSDFLSGGGGNDTLRAGDGNDDVVGGAGDDLIEGGAGNDLLLGDDPADGGQALGFDGVDDAVFVPNLEGVSGTSDLSFEAWLTPGISADMAVLDMRADQAGFEKGFFFGFVADGQGGLISHARIADGAGNVITLDGSALSLAGTAQHFAVTVDRDGLMSILVDGVVDQTIDISSLDGVDISTTDPLFLGESNLDDAFASYAGAMDEVRLWSVARSDAEIAGARDDLLVGDETGLELYYQFHDLPAPFTADETANGNTGFFVGGPALEASTAVINDVSSGNDTLLGGDGVDTIQGGDGADIIDGGDDLVGGVRQFFDTADFSDQIDDLFVSLEFGAAHNGVELDRIARIERVVGGDGDDVLEGGFEDFFEELVGGAGNDTLDGIRGFTAASYQDDPSGIVASLATGVVTDGFGGTDTLIDIVRVEGSEFGDALTGGDGNDSFRARGGADTIDGGAGFDEVDYNNAGATTGVNVDLNTGTASDGTGSIDVISNVERARGSAFGDTLTGDANDNRFRGMDGADSMVGGDGFDTVDYGSDAGEAGGQSGVNVNLTTERATDGFGETDTIEGFEAVFGTEFGDTITGDANANVLVGGDGLDVLIGGAGDDTLDGGDDNLDGVRQFFDTADYSQDTGAVDINLFTGIGLDGFGDTDTLLNIERVVGSAGNDTLTGGATAFFEEFDGGAGSDLIDGGDALAQDSGFDAASYQNAGAAINATFVAGIGTVTGGDGGTDTLIGIERVEGTEFDDTLIGDENFQTFRARGGNDFIVGGGSLFDDVDYLNSGAFEGANINLATGIATDGTGGTDTL</sequence>
<dbReference type="PANTHER" id="PTHR38340">
    <property type="entry name" value="S-LAYER PROTEIN"/>
    <property type="match status" value="1"/>
</dbReference>
<dbReference type="InterPro" id="IPR011049">
    <property type="entry name" value="Serralysin-like_metalloprot_C"/>
</dbReference>
<dbReference type="Gene3D" id="2.150.10.10">
    <property type="entry name" value="Serralysin-like metalloprotease, C-terminal"/>
    <property type="match status" value="7"/>
</dbReference>
<evidence type="ECO:0000256" key="2">
    <source>
        <dbReference type="ARBA" id="ARBA00022525"/>
    </source>
</evidence>
<dbReference type="SUPFAM" id="SSF49899">
    <property type="entry name" value="Concanavalin A-like lectins/glucanases"/>
    <property type="match status" value="1"/>
</dbReference>
<dbReference type="PROSITE" id="PS00330">
    <property type="entry name" value="HEMOLYSIN_CALCIUM"/>
    <property type="match status" value="2"/>
</dbReference>